<dbReference type="AlphaFoldDB" id="A0AAV3TXY7"/>
<dbReference type="Gene3D" id="1.10.260.40">
    <property type="entry name" value="lambda repressor-like DNA-binding domains"/>
    <property type="match status" value="1"/>
</dbReference>
<keyword evidence="4" id="KW-1185">Reference proteome</keyword>
<evidence type="ECO:0000313" key="4">
    <source>
        <dbReference type="Proteomes" id="UP001409585"/>
    </source>
</evidence>
<sequence length="247" mass="28298">MPRSPHPLLATLKRSLKANGKTYADVATALGLSQASIKRLLTSDQISIGRLEQICKLMDMDIADLCKQMEESSGRIEHLSHDQESEIAKDLVLLLVTVSVLNRWSLAQITDFYTIDEHTCIQKLAHLDRLKIIDLLPKNQIKLKVAANFSWLDNGPIQQFFQQTVAAEFFKTRFKEDGEQLLVLNGMLSKASNQEFQQKMRRLAREFEELNREDVALNLDQREGSTVVLAIRRWNYDLFKPLIKNST</sequence>
<keyword evidence="1" id="KW-0175">Coiled coil</keyword>
<comment type="caution">
    <text evidence="3">The sequence shown here is derived from an EMBL/GenBank/DDBJ whole genome shotgun (WGS) entry which is preliminary data.</text>
</comment>
<dbReference type="RefSeq" id="WP_345417318.1">
    <property type="nucleotide sequence ID" value="NZ_AP031496.1"/>
</dbReference>
<dbReference type="Proteomes" id="UP001409585">
    <property type="component" value="Unassembled WGS sequence"/>
</dbReference>
<dbReference type="GO" id="GO:0003677">
    <property type="term" value="F:DNA binding"/>
    <property type="evidence" value="ECO:0007669"/>
    <property type="project" value="InterPro"/>
</dbReference>
<dbReference type="SMART" id="SM00530">
    <property type="entry name" value="HTH_XRE"/>
    <property type="match status" value="1"/>
</dbReference>
<evidence type="ECO:0000313" key="3">
    <source>
        <dbReference type="EMBL" id="GAA4933455.1"/>
    </source>
</evidence>
<dbReference type="InterPro" id="IPR001387">
    <property type="entry name" value="Cro/C1-type_HTH"/>
</dbReference>
<feature type="coiled-coil region" evidence="1">
    <location>
        <begin position="193"/>
        <end position="220"/>
    </location>
</feature>
<name>A0AAV3TXY7_9ALTE</name>
<evidence type="ECO:0000259" key="2">
    <source>
        <dbReference type="PROSITE" id="PS50943"/>
    </source>
</evidence>
<dbReference type="Pfam" id="PF13443">
    <property type="entry name" value="HTH_26"/>
    <property type="match status" value="1"/>
</dbReference>
<dbReference type="SUPFAM" id="SSF47413">
    <property type="entry name" value="lambda repressor-like DNA-binding domains"/>
    <property type="match status" value="1"/>
</dbReference>
<organism evidence="3 4">
    <name type="scientific">Halioxenophilus aromaticivorans</name>
    <dbReference type="NCBI Taxonomy" id="1306992"/>
    <lineage>
        <taxon>Bacteria</taxon>
        <taxon>Pseudomonadati</taxon>
        <taxon>Pseudomonadota</taxon>
        <taxon>Gammaproteobacteria</taxon>
        <taxon>Alteromonadales</taxon>
        <taxon>Alteromonadaceae</taxon>
        <taxon>Halioxenophilus</taxon>
    </lineage>
</organism>
<accession>A0AAV3TXY7</accession>
<dbReference type="PROSITE" id="PS50943">
    <property type="entry name" value="HTH_CROC1"/>
    <property type="match status" value="1"/>
</dbReference>
<dbReference type="InterPro" id="IPR010982">
    <property type="entry name" value="Lambda_DNA-bd_dom_sf"/>
</dbReference>
<proteinExistence type="predicted"/>
<dbReference type="EMBL" id="BAABLX010000007">
    <property type="protein sequence ID" value="GAA4933455.1"/>
    <property type="molecule type" value="Genomic_DNA"/>
</dbReference>
<dbReference type="CDD" id="cd00093">
    <property type="entry name" value="HTH_XRE"/>
    <property type="match status" value="1"/>
</dbReference>
<protein>
    <submittedName>
        <fullName evidence="3">Helix-turn-helix transcriptional regulator</fullName>
    </submittedName>
</protein>
<feature type="domain" description="HTH cro/C1-type" evidence="2">
    <location>
        <begin position="12"/>
        <end position="65"/>
    </location>
</feature>
<gene>
    <name evidence="3" type="ORF">GCM10025791_07650</name>
</gene>
<evidence type="ECO:0000256" key="1">
    <source>
        <dbReference type="SAM" id="Coils"/>
    </source>
</evidence>
<reference evidence="4" key="1">
    <citation type="journal article" date="2019" name="Int. J. Syst. Evol. Microbiol.">
        <title>The Global Catalogue of Microorganisms (GCM) 10K type strain sequencing project: providing services to taxonomists for standard genome sequencing and annotation.</title>
        <authorList>
            <consortium name="The Broad Institute Genomics Platform"/>
            <consortium name="The Broad Institute Genome Sequencing Center for Infectious Disease"/>
            <person name="Wu L."/>
            <person name="Ma J."/>
        </authorList>
    </citation>
    <scope>NUCLEOTIDE SEQUENCE [LARGE SCALE GENOMIC DNA]</scope>
    <source>
        <strain evidence="4">JCM 19134</strain>
    </source>
</reference>